<proteinExistence type="predicted"/>
<dbReference type="Proteomes" id="UP000692954">
    <property type="component" value="Unassembled WGS sequence"/>
</dbReference>
<reference evidence="1" key="1">
    <citation type="submission" date="2021-01" db="EMBL/GenBank/DDBJ databases">
        <authorList>
            <consortium name="Genoscope - CEA"/>
            <person name="William W."/>
        </authorList>
    </citation>
    <scope>NUCLEOTIDE SEQUENCE</scope>
</reference>
<accession>A0A8S1QBA5</accession>
<sequence length="110" mass="13341">MRKYSRQILRIDKVKDISVMNNLEQINNLNWSGNYEKNNYKIGRWKATWKGENLVIKLYVDGKNQGYGKIQYRIIGVKLRHLKSAYMIMTLEKARGRLSIKIKRYFKWRR</sequence>
<comment type="caution">
    <text evidence="1">The sequence shown here is derived from an EMBL/GenBank/DDBJ whole genome shotgun (WGS) entry which is preliminary data.</text>
</comment>
<dbReference type="EMBL" id="CAJJDN010000101">
    <property type="protein sequence ID" value="CAD8112465.1"/>
    <property type="molecule type" value="Genomic_DNA"/>
</dbReference>
<evidence type="ECO:0000313" key="1">
    <source>
        <dbReference type="EMBL" id="CAD8112465.1"/>
    </source>
</evidence>
<evidence type="ECO:0000313" key="2">
    <source>
        <dbReference type="Proteomes" id="UP000692954"/>
    </source>
</evidence>
<organism evidence="1 2">
    <name type="scientific">Paramecium sonneborni</name>
    <dbReference type="NCBI Taxonomy" id="65129"/>
    <lineage>
        <taxon>Eukaryota</taxon>
        <taxon>Sar</taxon>
        <taxon>Alveolata</taxon>
        <taxon>Ciliophora</taxon>
        <taxon>Intramacronucleata</taxon>
        <taxon>Oligohymenophorea</taxon>
        <taxon>Peniculida</taxon>
        <taxon>Parameciidae</taxon>
        <taxon>Paramecium</taxon>
    </lineage>
</organism>
<gene>
    <name evidence="1" type="ORF">PSON_ATCC_30995.1.T1010008</name>
</gene>
<name>A0A8S1QBA5_9CILI</name>
<protein>
    <submittedName>
        <fullName evidence="1">Uncharacterized protein</fullName>
    </submittedName>
</protein>
<dbReference type="AlphaFoldDB" id="A0A8S1QBA5"/>
<keyword evidence="2" id="KW-1185">Reference proteome</keyword>